<protein>
    <submittedName>
        <fullName evidence="1">Uncharacterized protein</fullName>
    </submittedName>
</protein>
<name>A0A6A6I770_9PLEO</name>
<keyword evidence="2" id="KW-1185">Reference proteome</keyword>
<gene>
    <name evidence="1" type="ORF">BU26DRAFT_63912</name>
</gene>
<reference evidence="1" key="1">
    <citation type="journal article" date="2020" name="Stud. Mycol.">
        <title>101 Dothideomycetes genomes: a test case for predicting lifestyles and emergence of pathogens.</title>
        <authorList>
            <person name="Haridas S."/>
            <person name="Albert R."/>
            <person name="Binder M."/>
            <person name="Bloem J."/>
            <person name="Labutti K."/>
            <person name="Salamov A."/>
            <person name="Andreopoulos B."/>
            <person name="Baker S."/>
            <person name="Barry K."/>
            <person name="Bills G."/>
            <person name="Bluhm B."/>
            <person name="Cannon C."/>
            <person name="Castanera R."/>
            <person name="Culley D."/>
            <person name="Daum C."/>
            <person name="Ezra D."/>
            <person name="Gonzalez J."/>
            <person name="Henrissat B."/>
            <person name="Kuo A."/>
            <person name="Liang C."/>
            <person name="Lipzen A."/>
            <person name="Lutzoni F."/>
            <person name="Magnuson J."/>
            <person name="Mondo S."/>
            <person name="Nolan M."/>
            <person name="Ohm R."/>
            <person name="Pangilinan J."/>
            <person name="Park H.-J."/>
            <person name="Ramirez L."/>
            <person name="Alfaro M."/>
            <person name="Sun H."/>
            <person name="Tritt A."/>
            <person name="Yoshinaga Y."/>
            <person name="Zwiers L.-H."/>
            <person name="Turgeon B."/>
            <person name="Goodwin S."/>
            <person name="Spatafora J."/>
            <person name="Crous P."/>
            <person name="Grigoriev I."/>
        </authorList>
    </citation>
    <scope>NUCLEOTIDE SEQUENCE</scope>
    <source>
        <strain evidence="1">CBS 122368</strain>
    </source>
</reference>
<dbReference type="GeneID" id="54589459"/>
<sequence length="85" mass="9361">MVPVCISRRQRQTTSSIPPLLALHTTWLRSFGTSADACGSVGLHSGALRAVWDAVGMICQHFVRHLSFLSFSCLLPHWRGEEGDP</sequence>
<dbReference type="Proteomes" id="UP000800094">
    <property type="component" value="Unassembled WGS sequence"/>
</dbReference>
<proteinExistence type="predicted"/>
<dbReference type="EMBL" id="ML987199">
    <property type="protein sequence ID" value="KAF2246177.1"/>
    <property type="molecule type" value="Genomic_DNA"/>
</dbReference>
<organism evidence="1 2">
    <name type="scientific">Trematosphaeria pertusa</name>
    <dbReference type="NCBI Taxonomy" id="390896"/>
    <lineage>
        <taxon>Eukaryota</taxon>
        <taxon>Fungi</taxon>
        <taxon>Dikarya</taxon>
        <taxon>Ascomycota</taxon>
        <taxon>Pezizomycotina</taxon>
        <taxon>Dothideomycetes</taxon>
        <taxon>Pleosporomycetidae</taxon>
        <taxon>Pleosporales</taxon>
        <taxon>Massarineae</taxon>
        <taxon>Trematosphaeriaceae</taxon>
        <taxon>Trematosphaeria</taxon>
    </lineage>
</organism>
<accession>A0A6A6I770</accession>
<evidence type="ECO:0000313" key="2">
    <source>
        <dbReference type="Proteomes" id="UP000800094"/>
    </source>
</evidence>
<evidence type="ECO:0000313" key="1">
    <source>
        <dbReference type="EMBL" id="KAF2246177.1"/>
    </source>
</evidence>
<dbReference type="AlphaFoldDB" id="A0A6A6I770"/>
<dbReference type="RefSeq" id="XP_033681181.1">
    <property type="nucleotide sequence ID" value="XM_033836129.1"/>
</dbReference>